<evidence type="ECO:0000313" key="3">
    <source>
        <dbReference type="EMBL" id="NDU93827.1"/>
    </source>
</evidence>
<sequence>MKNYQYLTSGILESYLLGLVSEDEKQEVERLAATDPEIQAQLQELELDIERHFLENAVPPPPALKYTILEQINKTEIKKWGTEKDDQSKQKDSDKSSDKPNYIDVEVDDTHIRVHKYWRPAFIAVFVLSKIFLILGLYYYFKSSSLEQEINRLKATTEQAAPTLPKQTQ</sequence>
<dbReference type="EMBL" id="JAAFZH010000001">
    <property type="protein sequence ID" value="NDU93827.1"/>
    <property type="molecule type" value="Genomic_DNA"/>
</dbReference>
<protein>
    <recommendedName>
        <fullName evidence="5">Anti-sigma factor</fullName>
    </recommendedName>
</protein>
<accession>A0A6L9L353</accession>
<keyword evidence="2" id="KW-1133">Transmembrane helix</keyword>
<feature type="compositionally biased region" description="Basic and acidic residues" evidence="1">
    <location>
        <begin position="80"/>
        <end position="98"/>
    </location>
</feature>
<organism evidence="3 4">
    <name type="scientific">Spirosoma terrae</name>
    <dbReference type="NCBI Taxonomy" id="1968276"/>
    <lineage>
        <taxon>Bacteria</taxon>
        <taxon>Pseudomonadati</taxon>
        <taxon>Bacteroidota</taxon>
        <taxon>Cytophagia</taxon>
        <taxon>Cytophagales</taxon>
        <taxon>Cytophagaceae</taxon>
        <taxon>Spirosoma</taxon>
    </lineage>
</organism>
<gene>
    <name evidence="3" type="ORF">GK108_03005</name>
</gene>
<proteinExistence type="predicted"/>
<keyword evidence="2" id="KW-0812">Transmembrane</keyword>
<keyword evidence="4" id="KW-1185">Reference proteome</keyword>
<feature type="region of interest" description="Disordered" evidence="1">
    <location>
        <begin position="80"/>
        <end position="102"/>
    </location>
</feature>
<comment type="caution">
    <text evidence="3">The sequence shown here is derived from an EMBL/GenBank/DDBJ whole genome shotgun (WGS) entry which is preliminary data.</text>
</comment>
<feature type="transmembrane region" description="Helical" evidence="2">
    <location>
        <begin position="121"/>
        <end position="141"/>
    </location>
</feature>
<evidence type="ECO:0000256" key="2">
    <source>
        <dbReference type="SAM" id="Phobius"/>
    </source>
</evidence>
<evidence type="ECO:0000313" key="4">
    <source>
        <dbReference type="Proteomes" id="UP000474175"/>
    </source>
</evidence>
<evidence type="ECO:0000256" key="1">
    <source>
        <dbReference type="SAM" id="MobiDB-lite"/>
    </source>
</evidence>
<keyword evidence="2" id="KW-0472">Membrane</keyword>
<dbReference type="AlphaFoldDB" id="A0A6L9L353"/>
<evidence type="ECO:0008006" key="5">
    <source>
        <dbReference type="Google" id="ProtNLM"/>
    </source>
</evidence>
<dbReference type="RefSeq" id="WP_163942508.1">
    <property type="nucleotide sequence ID" value="NZ_JAAFZH010000001.1"/>
</dbReference>
<dbReference type="Proteomes" id="UP000474175">
    <property type="component" value="Unassembled WGS sequence"/>
</dbReference>
<name>A0A6L9L353_9BACT</name>
<reference evidence="3 4" key="1">
    <citation type="submission" date="2020-02" db="EMBL/GenBank/DDBJ databases">
        <title>Draft genome sequence of two Spirosoma agri KCTC 52727 and Spirosoma terrae KCTC 52035.</title>
        <authorList>
            <person name="Rojas J."/>
            <person name="Ambika Manirajan B."/>
            <person name="Suarez C."/>
            <person name="Ratering S."/>
            <person name="Schnell S."/>
        </authorList>
    </citation>
    <scope>NUCLEOTIDE SEQUENCE [LARGE SCALE GENOMIC DNA]</scope>
    <source>
        <strain evidence="3 4">KCTC 52035</strain>
    </source>
</reference>